<evidence type="ECO:0000313" key="3">
    <source>
        <dbReference type="Proteomes" id="UP001143509"/>
    </source>
</evidence>
<comment type="caution">
    <text evidence="2">The sequence shown here is derived from an EMBL/GenBank/DDBJ whole genome shotgun (WGS) entry which is preliminary data.</text>
</comment>
<accession>A0ABQ5T5F1</accession>
<dbReference type="RefSeq" id="WP_271163711.1">
    <property type="nucleotide sequence ID" value="NZ_BSFD01000001.1"/>
</dbReference>
<gene>
    <name evidence="2" type="ORF">GCM10017620_03030</name>
</gene>
<dbReference type="EMBL" id="BSFD01000001">
    <property type="protein sequence ID" value="GLK47330.1"/>
    <property type="molecule type" value="Genomic_DNA"/>
</dbReference>
<name>A0ABQ5T5F1_9CAUL</name>
<dbReference type="Pfam" id="PF13454">
    <property type="entry name" value="NAD_binding_9"/>
    <property type="match status" value="1"/>
</dbReference>
<evidence type="ECO:0000259" key="1">
    <source>
        <dbReference type="Pfam" id="PF13454"/>
    </source>
</evidence>
<reference evidence="2" key="2">
    <citation type="submission" date="2023-01" db="EMBL/GenBank/DDBJ databases">
        <authorList>
            <person name="Sun Q."/>
            <person name="Evtushenko L."/>
        </authorList>
    </citation>
    <scope>NUCLEOTIDE SEQUENCE</scope>
    <source>
        <strain evidence="2">VKM B-1499</strain>
    </source>
</reference>
<organism evidence="2 3">
    <name type="scientific">Brevundimonas intermedia</name>
    <dbReference type="NCBI Taxonomy" id="74315"/>
    <lineage>
        <taxon>Bacteria</taxon>
        <taxon>Pseudomonadati</taxon>
        <taxon>Pseudomonadota</taxon>
        <taxon>Alphaproteobacteria</taxon>
        <taxon>Caulobacterales</taxon>
        <taxon>Caulobacteraceae</taxon>
        <taxon>Brevundimonas</taxon>
    </lineage>
</organism>
<keyword evidence="3" id="KW-1185">Reference proteome</keyword>
<dbReference type="InterPro" id="IPR038732">
    <property type="entry name" value="HpyO/CreE_NAD-binding"/>
</dbReference>
<dbReference type="Proteomes" id="UP001143509">
    <property type="component" value="Unassembled WGS sequence"/>
</dbReference>
<reference evidence="2" key="1">
    <citation type="journal article" date="2014" name="Int. J. Syst. Evol. Microbiol.">
        <title>Complete genome of a new Firmicutes species belonging to the dominant human colonic microbiota ('Ruminococcus bicirculans') reveals two chromosomes and a selective capacity to utilize plant glucans.</title>
        <authorList>
            <consortium name="NISC Comparative Sequencing Program"/>
            <person name="Wegmann U."/>
            <person name="Louis P."/>
            <person name="Goesmann A."/>
            <person name="Henrissat B."/>
            <person name="Duncan S.H."/>
            <person name="Flint H.J."/>
        </authorList>
    </citation>
    <scope>NUCLEOTIDE SEQUENCE</scope>
    <source>
        <strain evidence="2">VKM B-1499</strain>
    </source>
</reference>
<sequence length="566" mass="61163">MTLSIAFVGAGPTTLYTLAALLPAARAGLTVTVFEEAATAGLGSPYRPGWNDPAMLSNIASIEIPPVSETLLSWLRRLPRSECDALGLDPETADERTFVPRVALGAYFRDQFAVLAEDLRARGAEVEVLTGARVIDAAILEAGIRLTVATPRSPAQDRLFDYAVLATGHQWPSRQEARPGYFTSPWPAVGLSQIGPVAVGIRGSALTAIDAAIAVAAAHGRFERRDGRLVYATKPGAEGFGVTMMSRKGLLPEADFFFPLPHAPLSILTPEAMTALTAQADDRLLDNAFDLFKRELTLADPAYAADIGLEDADLETFSERYFQRRTAVDPFQWAEANLEEARFNHANRITVAWRDAILRMHEVMAAIAPYLTGDAFARFNTHLKPVFVDNYSSVPHESIERMLALHRAGRLDVRALGDDHQIDTRPPEGGAVLMTADGRRRHFPAFIEATGQRALSGLQFPFLTLLEQGVVQDQVQDEGAPATRGIRIDARFRPVAASGPVERLFCLSLPFIMGRHPFVQGVTSSHHIGQIVGATLAGFVTGIGPDRESEIGAGIGAFGPLTVEAA</sequence>
<evidence type="ECO:0000313" key="2">
    <source>
        <dbReference type="EMBL" id="GLK47330.1"/>
    </source>
</evidence>
<dbReference type="InterPro" id="IPR036188">
    <property type="entry name" value="FAD/NAD-bd_sf"/>
</dbReference>
<dbReference type="SUPFAM" id="SSF51905">
    <property type="entry name" value="FAD/NAD(P)-binding domain"/>
    <property type="match status" value="1"/>
</dbReference>
<dbReference type="PANTHER" id="PTHR40254:SF1">
    <property type="entry name" value="BLR0577 PROTEIN"/>
    <property type="match status" value="1"/>
</dbReference>
<dbReference type="InterPro" id="IPR052189">
    <property type="entry name" value="L-asp_N-monooxygenase_NS-form"/>
</dbReference>
<proteinExistence type="predicted"/>
<dbReference type="PANTHER" id="PTHR40254">
    <property type="entry name" value="BLR0577 PROTEIN"/>
    <property type="match status" value="1"/>
</dbReference>
<protein>
    <submittedName>
        <fullName evidence="2">FAD/NAD(P) binding domain-containing protein</fullName>
    </submittedName>
</protein>
<feature type="domain" description="FAD-dependent urate hydroxylase HpyO/Asp monooxygenase CreE-like FAD/NAD(P)-binding" evidence="1">
    <location>
        <begin position="6"/>
        <end position="170"/>
    </location>
</feature>